<proteinExistence type="predicted"/>
<reference evidence="2 3" key="1">
    <citation type="submission" date="2020-04" db="EMBL/GenBank/DDBJ databases">
        <title>Perkinsus olseni comparative genomics.</title>
        <authorList>
            <person name="Bogema D.R."/>
        </authorList>
    </citation>
    <scope>NUCLEOTIDE SEQUENCE [LARGE SCALE GENOMIC DNA]</scope>
    <source>
        <strain evidence="2">ATCC PRA-31</strain>
    </source>
</reference>
<dbReference type="Proteomes" id="UP000572268">
    <property type="component" value="Unassembled WGS sequence"/>
</dbReference>
<comment type="caution">
    <text evidence="2">The sequence shown here is derived from an EMBL/GenBank/DDBJ whole genome shotgun (WGS) entry which is preliminary data.</text>
</comment>
<name>A0A7J6LAQ0_PEROL</name>
<dbReference type="AlphaFoldDB" id="A0A7J6LAQ0"/>
<feature type="chain" id="PRO_5029576460" evidence="1">
    <location>
        <begin position="17"/>
        <end position="351"/>
    </location>
</feature>
<evidence type="ECO:0000256" key="1">
    <source>
        <dbReference type="SAM" id="SignalP"/>
    </source>
</evidence>
<organism evidence="2 3">
    <name type="scientific">Perkinsus olseni</name>
    <name type="common">Perkinsus atlanticus</name>
    <dbReference type="NCBI Taxonomy" id="32597"/>
    <lineage>
        <taxon>Eukaryota</taxon>
        <taxon>Sar</taxon>
        <taxon>Alveolata</taxon>
        <taxon>Perkinsozoa</taxon>
        <taxon>Perkinsea</taxon>
        <taxon>Perkinsida</taxon>
        <taxon>Perkinsidae</taxon>
        <taxon>Perkinsus</taxon>
    </lineage>
</organism>
<accession>A0A7J6LAQ0</accession>
<gene>
    <name evidence="2" type="ORF">FOL46_007901</name>
</gene>
<evidence type="ECO:0000313" key="3">
    <source>
        <dbReference type="Proteomes" id="UP000572268"/>
    </source>
</evidence>
<dbReference type="EMBL" id="JABANN010000595">
    <property type="protein sequence ID" value="KAF4656216.1"/>
    <property type="molecule type" value="Genomic_DNA"/>
</dbReference>
<evidence type="ECO:0000313" key="2">
    <source>
        <dbReference type="EMBL" id="KAF4656216.1"/>
    </source>
</evidence>
<protein>
    <submittedName>
        <fullName evidence="2">Uncharacterized protein</fullName>
    </submittedName>
</protein>
<keyword evidence="1" id="KW-0732">Signal</keyword>
<feature type="signal peptide" evidence="1">
    <location>
        <begin position="1"/>
        <end position="16"/>
    </location>
</feature>
<sequence>MYSRLCLIAALQIVSATLTNSPLRRNLRRIGSLRKSFSTRSLRSAGPFKSASKNGSHALREKVWTWREDVLSASPVLESNQLKEKIALVGATVGVTQGTDGAIPLHTSLLMNNQYQERYQIAVHYLSLGRVSQRLPKTNMSTAMDIWATYFSSHPSKDLKTAGPFAKIKKRLERQPKAYAPLMVAYGLHTVAQTILRNARLWTPINTECFSSAPVGQQFYINAHSEKGKPCLRVDLYFDRYLSKFEVFSLYQDTEGTRFVKLAALDANAIGELTAPFEKMEFEINGQIHLHERGKSLSAAHIEMAKKFGLEWYDGASDYVKNGKAIVLIHAVACGWPPYLKGYKFNETRAH</sequence>